<dbReference type="Pfam" id="PF00486">
    <property type="entry name" value="Trans_reg_C"/>
    <property type="match status" value="1"/>
</dbReference>
<dbReference type="SUPFAM" id="SSF46894">
    <property type="entry name" value="C-terminal effector domain of the bipartite response regulators"/>
    <property type="match status" value="1"/>
</dbReference>
<dbReference type="CDD" id="cd00383">
    <property type="entry name" value="trans_reg_C"/>
    <property type="match status" value="1"/>
</dbReference>
<protein>
    <recommendedName>
        <fullName evidence="4">OmpR/PhoB-type domain-containing protein</fullName>
    </recommendedName>
</protein>
<dbReference type="Gene3D" id="1.10.10.10">
    <property type="entry name" value="Winged helix-like DNA-binding domain superfamily/Winged helix DNA-binding domain"/>
    <property type="match status" value="1"/>
</dbReference>
<dbReference type="InterPro" id="IPR036388">
    <property type="entry name" value="WH-like_DNA-bd_sf"/>
</dbReference>
<gene>
    <name evidence="5" type="ORF">MNBD_ACTINO01-2200</name>
</gene>
<proteinExistence type="predicted"/>
<accession>A0A3B0R735</accession>
<evidence type="ECO:0000256" key="1">
    <source>
        <dbReference type="ARBA" id="ARBA00022553"/>
    </source>
</evidence>
<keyword evidence="2" id="KW-0902">Two-component regulatory system</keyword>
<evidence type="ECO:0000256" key="3">
    <source>
        <dbReference type="ARBA" id="ARBA00023125"/>
    </source>
</evidence>
<keyword evidence="3" id="KW-0238">DNA-binding</keyword>
<dbReference type="InterPro" id="IPR016032">
    <property type="entry name" value="Sig_transdc_resp-reg_C-effctor"/>
</dbReference>
<dbReference type="PANTHER" id="PTHR48111:SF16">
    <property type="entry name" value="TRANSCRIPTIONAL REGULATORY PROTEIN GLNR"/>
    <property type="match status" value="1"/>
</dbReference>
<organism evidence="5">
    <name type="scientific">hydrothermal vent metagenome</name>
    <dbReference type="NCBI Taxonomy" id="652676"/>
    <lineage>
        <taxon>unclassified sequences</taxon>
        <taxon>metagenomes</taxon>
        <taxon>ecological metagenomes</taxon>
    </lineage>
</organism>
<keyword evidence="1" id="KW-0597">Phosphoprotein</keyword>
<sequence length="202" mass="22166">TGALLSVGYQPVPIGGVGEAGTKEPESGWAGAVVEIGSDPDIAASVASKIQEELAVPVLLIVDRTLTRELDGRDGFDDFILTPIDPIELAIRLARMGLSPLENDAGGVVRHVDLELNTHTYQATIAGSPVNLTYMEYELLRFLVENPNRVWSREQLLSKVWGYDYFGGSRTVDVHVRRLRAKLGEERASWITTVRSVGYRFG</sequence>
<dbReference type="GO" id="GO:0005829">
    <property type="term" value="C:cytosol"/>
    <property type="evidence" value="ECO:0007669"/>
    <property type="project" value="TreeGrafter"/>
</dbReference>
<dbReference type="GO" id="GO:0006355">
    <property type="term" value="P:regulation of DNA-templated transcription"/>
    <property type="evidence" value="ECO:0007669"/>
    <property type="project" value="InterPro"/>
</dbReference>
<dbReference type="GO" id="GO:0000976">
    <property type="term" value="F:transcription cis-regulatory region binding"/>
    <property type="evidence" value="ECO:0007669"/>
    <property type="project" value="TreeGrafter"/>
</dbReference>
<evidence type="ECO:0000313" key="5">
    <source>
        <dbReference type="EMBL" id="VAV89000.1"/>
    </source>
</evidence>
<dbReference type="PANTHER" id="PTHR48111">
    <property type="entry name" value="REGULATOR OF RPOS"/>
    <property type="match status" value="1"/>
</dbReference>
<feature type="non-terminal residue" evidence="5">
    <location>
        <position position="1"/>
    </location>
</feature>
<dbReference type="EMBL" id="UOEI01000002">
    <property type="protein sequence ID" value="VAV89000.1"/>
    <property type="molecule type" value="Genomic_DNA"/>
</dbReference>
<name>A0A3B0R735_9ZZZZ</name>
<dbReference type="InterPro" id="IPR001867">
    <property type="entry name" value="OmpR/PhoB-type_DNA-bd"/>
</dbReference>
<evidence type="ECO:0000256" key="2">
    <source>
        <dbReference type="ARBA" id="ARBA00023012"/>
    </source>
</evidence>
<dbReference type="GO" id="GO:0032993">
    <property type="term" value="C:protein-DNA complex"/>
    <property type="evidence" value="ECO:0007669"/>
    <property type="project" value="TreeGrafter"/>
</dbReference>
<dbReference type="SMART" id="SM00862">
    <property type="entry name" value="Trans_reg_C"/>
    <property type="match status" value="1"/>
</dbReference>
<feature type="domain" description="OmpR/PhoB-type" evidence="4">
    <location>
        <begin position="106"/>
        <end position="202"/>
    </location>
</feature>
<evidence type="ECO:0000259" key="4">
    <source>
        <dbReference type="PROSITE" id="PS51755"/>
    </source>
</evidence>
<dbReference type="GO" id="GO:0000156">
    <property type="term" value="F:phosphorelay response regulator activity"/>
    <property type="evidence" value="ECO:0007669"/>
    <property type="project" value="TreeGrafter"/>
</dbReference>
<dbReference type="PROSITE" id="PS51755">
    <property type="entry name" value="OMPR_PHOB"/>
    <property type="match status" value="1"/>
</dbReference>
<reference evidence="5" key="1">
    <citation type="submission" date="2018-06" db="EMBL/GenBank/DDBJ databases">
        <authorList>
            <person name="Zhirakovskaya E."/>
        </authorList>
    </citation>
    <scope>NUCLEOTIDE SEQUENCE</scope>
</reference>
<dbReference type="AlphaFoldDB" id="A0A3B0R735"/>
<dbReference type="FunFam" id="1.10.10.10:FF:000018">
    <property type="entry name" value="DNA-binding response regulator ResD"/>
    <property type="match status" value="1"/>
</dbReference>
<dbReference type="InterPro" id="IPR039420">
    <property type="entry name" value="WalR-like"/>
</dbReference>